<dbReference type="AlphaFoldDB" id="A0A6J6X214"/>
<dbReference type="NCBIfam" id="TIGR02022">
    <property type="entry name" value="hutF"/>
    <property type="match status" value="1"/>
</dbReference>
<dbReference type="SUPFAM" id="SSF51338">
    <property type="entry name" value="Composite domain of metallo-dependent hydrolases"/>
    <property type="match status" value="1"/>
</dbReference>
<reference evidence="3" key="1">
    <citation type="submission" date="2020-05" db="EMBL/GenBank/DDBJ databases">
        <authorList>
            <person name="Chiriac C."/>
            <person name="Salcher M."/>
            <person name="Ghai R."/>
            <person name="Kavagutti S V."/>
        </authorList>
    </citation>
    <scope>NUCLEOTIDE SEQUENCE</scope>
</reference>
<dbReference type="InterPro" id="IPR011059">
    <property type="entry name" value="Metal-dep_hydrolase_composite"/>
</dbReference>
<organism evidence="3">
    <name type="scientific">freshwater metagenome</name>
    <dbReference type="NCBI Taxonomy" id="449393"/>
    <lineage>
        <taxon>unclassified sequences</taxon>
        <taxon>metagenomes</taxon>
        <taxon>ecological metagenomes</taxon>
    </lineage>
</organism>
<name>A0A6J6X214_9ZZZZ</name>
<protein>
    <submittedName>
        <fullName evidence="3">Unannotated protein</fullName>
    </submittedName>
</protein>
<gene>
    <name evidence="3" type="ORF">UFOPK2975_00457</name>
</gene>
<dbReference type="NCBIfam" id="NF006681">
    <property type="entry name" value="PRK09229.1-2"/>
    <property type="match status" value="1"/>
</dbReference>
<evidence type="ECO:0000259" key="2">
    <source>
        <dbReference type="Pfam" id="PF01979"/>
    </source>
</evidence>
<dbReference type="EMBL" id="CAFAAG010000021">
    <property type="protein sequence ID" value="CAB4789356.1"/>
    <property type="molecule type" value="Genomic_DNA"/>
</dbReference>
<sequence>MTSQTFYAQWAWRGAESAVANVRIGVSNGVITSVEDGVEAQANDVRISGVVLPGLVNAHSHAFHRALRGRTHGGAGDFWSWRPPMYEIAHRLTPETYGELAAMTFAEMALSGITGVGEFHYIHHQQDGKRYANPNEMGLAMVAASQRAGIRMALLDVAYLHAALDKPEPLAEQKRFSDGTIDNWLDRVDALGEGGESWTVGMAPHSVRAVHPNELEEVVANRHGKVVHVHVSEQPAENAACIAATGKTPTQVLADAGLLGRHFTAVHATHLTATDISLLGSSHSGVCMCPTTERDLADGVGPASSLSECGAVLSLGTDSNAFIDMFEEARAVETDERLVTGKRGAHTPASLLIAATAGGATALGWGQHGIQVGAPADFIALSLHSVRLASFDAAHAAAHIVHSASPADVSDVWVGGRQIVQDHQHLTVSDVVGGLGRAIAAVVTL</sequence>
<dbReference type="SUPFAM" id="SSF51556">
    <property type="entry name" value="Metallo-dependent hydrolases"/>
    <property type="match status" value="1"/>
</dbReference>
<accession>A0A6J6X214</accession>
<dbReference type="Gene3D" id="3.20.20.140">
    <property type="entry name" value="Metal-dependent hydrolases"/>
    <property type="match status" value="1"/>
</dbReference>
<proteinExistence type="predicted"/>
<evidence type="ECO:0000256" key="1">
    <source>
        <dbReference type="ARBA" id="ARBA00022801"/>
    </source>
</evidence>
<dbReference type="GO" id="GO:0016810">
    <property type="term" value="F:hydrolase activity, acting on carbon-nitrogen (but not peptide) bonds"/>
    <property type="evidence" value="ECO:0007669"/>
    <property type="project" value="InterPro"/>
</dbReference>
<dbReference type="InterPro" id="IPR010252">
    <property type="entry name" value="HutF"/>
</dbReference>
<dbReference type="InterPro" id="IPR006680">
    <property type="entry name" value="Amidohydro-rel"/>
</dbReference>
<keyword evidence="1" id="KW-0378">Hydrolase</keyword>
<dbReference type="PANTHER" id="PTHR43794">
    <property type="entry name" value="AMINOHYDROLASE SSNA-RELATED"/>
    <property type="match status" value="1"/>
</dbReference>
<evidence type="ECO:0000313" key="3">
    <source>
        <dbReference type="EMBL" id="CAB4789356.1"/>
    </source>
</evidence>
<feature type="domain" description="Amidohydrolase-related" evidence="2">
    <location>
        <begin position="50"/>
        <end position="418"/>
    </location>
</feature>
<dbReference type="Pfam" id="PF01979">
    <property type="entry name" value="Amidohydro_1"/>
    <property type="match status" value="1"/>
</dbReference>
<dbReference type="PANTHER" id="PTHR43794:SF11">
    <property type="entry name" value="AMIDOHYDROLASE-RELATED DOMAIN-CONTAINING PROTEIN"/>
    <property type="match status" value="1"/>
</dbReference>
<dbReference type="Gene3D" id="2.30.40.10">
    <property type="entry name" value="Urease, subunit C, domain 1"/>
    <property type="match status" value="1"/>
</dbReference>
<dbReference type="InterPro" id="IPR050287">
    <property type="entry name" value="MTA/SAH_deaminase"/>
</dbReference>
<dbReference type="InterPro" id="IPR032466">
    <property type="entry name" value="Metal_Hydrolase"/>
</dbReference>